<accession>A0A6A3RES3</accession>
<dbReference type="Proteomes" id="UP000441208">
    <property type="component" value="Unassembled WGS sequence"/>
</dbReference>
<evidence type="ECO:0000313" key="4">
    <source>
        <dbReference type="Proteomes" id="UP000476176"/>
    </source>
</evidence>
<dbReference type="Proteomes" id="UP000476176">
    <property type="component" value="Unassembled WGS sequence"/>
</dbReference>
<gene>
    <name evidence="2" type="ORF">PF004_g18333</name>
    <name evidence="1" type="ORF">PF007_g18637</name>
</gene>
<sequence>MGPTPLISGLSSAITIVAVDGAVTKDGVDRVAMFTNPKGIYNKYSGKWDELPGQ</sequence>
<protein>
    <submittedName>
        <fullName evidence="1">Uncharacterized protein</fullName>
    </submittedName>
</protein>
<organism evidence="1 3">
    <name type="scientific">Phytophthora fragariae</name>
    <dbReference type="NCBI Taxonomy" id="53985"/>
    <lineage>
        <taxon>Eukaryota</taxon>
        <taxon>Sar</taxon>
        <taxon>Stramenopiles</taxon>
        <taxon>Oomycota</taxon>
        <taxon>Peronosporomycetes</taxon>
        <taxon>Peronosporales</taxon>
        <taxon>Peronosporaceae</taxon>
        <taxon>Phytophthora</taxon>
    </lineage>
</organism>
<dbReference type="EMBL" id="QXFZ01001349">
    <property type="protein sequence ID" value="KAE9092141.1"/>
    <property type="molecule type" value="Genomic_DNA"/>
</dbReference>
<name>A0A6A3RES3_9STRA</name>
<evidence type="ECO:0000313" key="3">
    <source>
        <dbReference type="Proteomes" id="UP000441208"/>
    </source>
</evidence>
<comment type="caution">
    <text evidence="1">The sequence shown here is derived from an EMBL/GenBank/DDBJ whole genome shotgun (WGS) entry which is preliminary data.</text>
</comment>
<proteinExistence type="predicted"/>
<evidence type="ECO:0000313" key="2">
    <source>
        <dbReference type="EMBL" id="KAE9202736.1"/>
    </source>
</evidence>
<reference evidence="1 3" key="1">
    <citation type="submission" date="2018-08" db="EMBL/GenBank/DDBJ databases">
        <title>Genomic investigation of the strawberry pathogen Phytophthora fragariae indicates pathogenicity is determined by transcriptional variation in three key races.</title>
        <authorList>
            <person name="Adams T.M."/>
            <person name="Armitage A.D."/>
            <person name="Sobczyk M.K."/>
            <person name="Bates H.J."/>
            <person name="Dunwell J.M."/>
            <person name="Nellist C.F."/>
            <person name="Harrison R.J."/>
        </authorList>
    </citation>
    <scope>NUCLEOTIDE SEQUENCE [LARGE SCALE GENOMIC DNA]</scope>
    <source>
        <strain evidence="2 4">BC-23</strain>
        <strain evidence="1 3">NOV-71</strain>
    </source>
</reference>
<dbReference type="EMBL" id="QXGC01001448">
    <property type="protein sequence ID" value="KAE9202736.1"/>
    <property type="molecule type" value="Genomic_DNA"/>
</dbReference>
<evidence type="ECO:0000313" key="1">
    <source>
        <dbReference type="EMBL" id="KAE9092141.1"/>
    </source>
</evidence>
<dbReference type="AlphaFoldDB" id="A0A6A3RES3"/>